<dbReference type="PANTHER" id="PTHR22835:SF663">
    <property type="entry name" value="LIPASE-LIKE"/>
    <property type="match status" value="1"/>
</dbReference>
<keyword evidence="2" id="KW-0614">Plasmid</keyword>
<evidence type="ECO:0000313" key="3">
    <source>
        <dbReference type="Proteomes" id="UP000234752"/>
    </source>
</evidence>
<dbReference type="PANTHER" id="PTHR22835">
    <property type="entry name" value="ZINC FINGER FYVE DOMAIN CONTAINING PROTEIN"/>
    <property type="match status" value="1"/>
</dbReference>
<dbReference type="AlphaFoldDB" id="A0A2K9NJS1"/>
<dbReference type="SUPFAM" id="SSF103515">
    <property type="entry name" value="Autotransporter"/>
    <property type="match status" value="1"/>
</dbReference>
<dbReference type="RefSeq" id="WP_102114797.1">
    <property type="nucleotide sequence ID" value="NZ_BMGN01000001.1"/>
</dbReference>
<evidence type="ECO:0000256" key="1">
    <source>
        <dbReference type="ARBA" id="ARBA00008668"/>
    </source>
</evidence>
<dbReference type="SUPFAM" id="SSF52266">
    <property type="entry name" value="SGNH hydrolase"/>
    <property type="match status" value="1"/>
</dbReference>
<dbReference type="Gene3D" id="2.40.128.130">
    <property type="entry name" value="Autotransporter beta-domain"/>
    <property type="match status" value="1"/>
</dbReference>
<dbReference type="Pfam" id="PF03797">
    <property type="entry name" value="Autotransporter"/>
    <property type="match status" value="1"/>
</dbReference>
<name>A0A2K9NJS1_9PROT</name>
<dbReference type="EMBL" id="CP025613">
    <property type="protein sequence ID" value="AUN33281.1"/>
    <property type="molecule type" value="Genomic_DNA"/>
</dbReference>
<dbReference type="SMART" id="SM00869">
    <property type="entry name" value="Autotransporter"/>
    <property type="match status" value="1"/>
</dbReference>
<dbReference type="Gene3D" id="3.40.50.1110">
    <property type="entry name" value="SGNH hydrolase"/>
    <property type="match status" value="1"/>
</dbReference>
<dbReference type="GO" id="GO:0016788">
    <property type="term" value="F:hydrolase activity, acting on ester bonds"/>
    <property type="evidence" value="ECO:0007669"/>
    <property type="project" value="InterPro"/>
</dbReference>
<evidence type="ECO:0000313" key="2">
    <source>
        <dbReference type="EMBL" id="AUN33281.1"/>
    </source>
</evidence>
<accession>A0A2K9NJS1</accession>
<keyword evidence="3" id="KW-1185">Reference proteome</keyword>
<protein>
    <submittedName>
        <fullName evidence="2">Uncharacterized protein</fullName>
    </submittedName>
</protein>
<proteinExistence type="inferred from homology"/>
<dbReference type="InterPro" id="IPR036514">
    <property type="entry name" value="SGNH_hydro_sf"/>
</dbReference>
<dbReference type="CDD" id="cd01847">
    <property type="entry name" value="Triacylglycerol_lipase_like"/>
    <property type="match status" value="1"/>
</dbReference>
<dbReference type="InterPro" id="IPR005546">
    <property type="entry name" value="Autotransporte_beta"/>
</dbReference>
<dbReference type="InterPro" id="IPR036709">
    <property type="entry name" value="Autotransporte_beta_dom_sf"/>
</dbReference>
<geneLocation type="plasmid" evidence="2 3">
    <name>unnamed1</name>
</geneLocation>
<dbReference type="KEGG" id="ncb:C0V82_23190"/>
<sequence>MNNLRPTIPSGAGAVRRSVSGVALILTLGNAAVTQAAEYDRVIVFGDSISDSGNYATKAPTGAGKFTTNPDDVWVEIVAKGLGLDLKPHAMGGGNYAEGGARVALQRPDAPGNLTRRPVTEQVADFMANDGKLTRNSLVIIQGGGNDVFSTKFNGPTDTPADLEVLRVAAEGLADQIDNLIKAGAGTVATTSVPKFDQYNERYDAALASRGLNVLYVDMAGLIAEIETAPAEFGITNTTSRACRGFALESFTCLPKDYVEANANRTYLYADGVHFTGVVHEIEGDATLAMLRAPLQIAQLPHMLLTTNRATGQLARERMDAASRNPVPGWRLIGGTQLVDGDATRQGKADGTIVQAGFERGFSSALTAGSYLSWHHGNGDFADDRGALSIDSYSLQGFATLQHGRIAADFTAAIGRANLSDIERKVMLGPALRIEQGGTDSDFLTAETRIGVDALPGPLRIAPFLSLRYDRISVDGYAERGDRSTQVTYAGQKLETLEAAVGVRFSSGEAWRGIIPALELGYAGDVLNHTQKVAILPHGAPVWYTSQQVGASDDAFFYGLTATIPVTTQSAVNLGVRGRSAGNGQNSLSGGISLSLGF</sequence>
<reference evidence="2 3" key="1">
    <citation type="submission" date="2017-12" db="EMBL/GenBank/DDBJ databases">
        <title>Genomes of bacteria within cyanobacterial aggregates.</title>
        <authorList>
            <person name="Cai H."/>
        </authorList>
    </citation>
    <scope>NUCLEOTIDE SEQUENCE [LARGE SCALE GENOMIC DNA]</scope>
    <source>
        <strain evidence="2 3">TH16</strain>
        <plasmid evidence="2 3">unnamed1</plasmid>
    </source>
</reference>
<dbReference type="Proteomes" id="UP000234752">
    <property type="component" value="Plasmid unnamed1"/>
</dbReference>
<organism evidence="2 3">
    <name type="scientific">Niveispirillum cyanobacteriorum</name>
    <dbReference type="NCBI Taxonomy" id="1612173"/>
    <lineage>
        <taxon>Bacteria</taxon>
        <taxon>Pseudomonadati</taxon>
        <taxon>Pseudomonadota</taxon>
        <taxon>Alphaproteobacteria</taxon>
        <taxon>Rhodospirillales</taxon>
        <taxon>Azospirillaceae</taxon>
        <taxon>Niveispirillum</taxon>
    </lineage>
</organism>
<comment type="similarity">
    <text evidence="1">Belongs to the 'GDSL' lipolytic enzyme family.</text>
</comment>
<dbReference type="PROSITE" id="PS51208">
    <property type="entry name" value="AUTOTRANSPORTER"/>
    <property type="match status" value="1"/>
</dbReference>
<dbReference type="InterPro" id="IPR001087">
    <property type="entry name" value="GDSL"/>
</dbReference>
<gene>
    <name evidence="2" type="ORF">C0V82_23190</name>
</gene>
<dbReference type="Pfam" id="PF00657">
    <property type="entry name" value="Lipase_GDSL"/>
    <property type="match status" value="1"/>
</dbReference>
<dbReference type="OrthoDB" id="5292073at2"/>